<sequence>MPKSLKAGLQSHFESSSLSEEQLAALKKLQGIQNGNEAILSKTNNLAAELKVESSNAQRKSPASFTLSFRSLAALFLLVSTLSLSWWYQTSSDVKAWPKADAIAAEVVYNHLKQRPLDFVDRELGELNRRFSQLDFRLQRSALSENFQLGGGRYCSLLSIPAAQLRSVQGKEGEYETLYQVDYRENIFGDLPIIADGQSAIVRYHKGVAVEIWVDKGILFARTISEERM</sequence>
<dbReference type="RefSeq" id="WP_166844514.1">
    <property type="nucleotide sequence ID" value="NZ_JAAONY010000002.1"/>
</dbReference>
<organism evidence="1 2">
    <name type="scientific">Pseudoteredinibacter isoporae</name>
    <dbReference type="NCBI Taxonomy" id="570281"/>
    <lineage>
        <taxon>Bacteria</taxon>
        <taxon>Pseudomonadati</taxon>
        <taxon>Pseudomonadota</taxon>
        <taxon>Gammaproteobacteria</taxon>
        <taxon>Cellvibrionales</taxon>
        <taxon>Cellvibrionaceae</taxon>
        <taxon>Pseudoteredinibacter</taxon>
    </lineage>
</organism>
<name>A0A7X0JUP2_9GAMM</name>
<dbReference type="AlphaFoldDB" id="A0A7X0JUP2"/>
<evidence type="ECO:0000313" key="2">
    <source>
        <dbReference type="Proteomes" id="UP000528457"/>
    </source>
</evidence>
<dbReference type="InParanoid" id="A0A7X0JUP2"/>
<keyword evidence="2" id="KW-1185">Reference proteome</keyword>
<gene>
    <name evidence="1" type="ORF">HNR48_001931</name>
</gene>
<dbReference type="Proteomes" id="UP000528457">
    <property type="component" value="Unassembled WGS sequence"/>
</dbReference>
<reference evidence="1 2" key="1">
    <citation type="submission" date="2020-08" db="EMBL/GenBank/DDBJ databases">
        <title>Genomic Encyclopedia of Type Strains, Phase IV (KMG-IV): sequencing the most valuable type-strain genomes for metagenomic binning, comparative biology and taxonomic classification.</title>
        <authorList>
            <person name="Goeker M."/>
        </authorList>
    </citation>
    <scope>NUCLEOTIDE SEQUENCE [LARGE SCALE GENOMIC DNA]</scope>
    <source>
        <strain evidence="1 2">DSM 22368</strain>
    </source>
</reference>
<dbReference type="EMBL" id="JACHHT010000002">
    <property type="protein sequence ID" value="MBB6521646.1"/>
    <property type="molecule type" value="Genomic_DNA"/>
</dbReference>
<proteinExistence type="predicted"/>
<evidence type="ECO:0000313" key="1">
    <source>
        <dbReference type="EMBL" id="MBB6521646.1"/>
    </source>
</evidence>
<accession>A0A7X0JUP2</accession>
<protein>
    <submittedName>
        <fullName evidence="1">Uncharacterized protein</fullName>
    </submittedName>
</protein>
<comment type="caution">
    <text evidence="1">The sequence shown here is derived from an EMBL/GenBank/DDBJ whole genome shotgun (WGS) entry which is preliminary data.</text>
</comment>